<feature type="compositionally biased region" description="Polar residues" evidence="1">
    <location>
        <begin position="79"/>
        <end position="99"/>
    </location>
</feature>
<name>A0A168R556_9BACL</name>
<reference evidence="2 3" key="1">
    <citation type="submission" date="2016-03" db="EMBL/GenBank/DDBJ databases">
        <title>Draft genome sequence of Paenibacillus antarcticus CECT 5836.</title>
        <authorList>
            <person name="Shin S.-K."/>
            <person name="Yi H."/>
        </authorList>
    </citation>
    <scope>NUCLEOTIDE SEQUENCE [LARGE SCALE GENOMIC DNA]</scope>
    <source>
        <strain evidence="2 3">CECT 5836</strain>
    </source>
</reference>
<dbReference type="Pfam" id="PF07875">
    <property type="entry name" value="Coat_F"/>
    <property type="match status" value="1"/>
</dbReference>
<keyword evidence="2" id="KW-0946">Virion</keyword>
<proteinExistence type="predicted"/>
<evidence type="ECO:0000313" key="2">
    <source>
        <dbReference type="EMBL" id="OAB48601.1"/>
    </source>
</evidence>
<keyword evidence="2" id="KW-0167">Capsid protein</keyword>
<keyword evidence="3" id="KW-1185">Reference proteome</keyword>
<organism evidence="2 3">
    <name type="scientific">Paenibacillus antarcticus</name>
    <dbReference type="NCBI Taxonomy" id="253703"/>
    <lineage>
        <taxon>Bacteria</taxon>
        <taxon>Bacillati</taxon>
        <taxon>Bacillota</taxon>
        <taxon>Bacilli</taxon>
        <taxon>Bacillales</taxon>
        <taxon>Paenibacillaceae</taxon>
        <taxon>Paenibacillus</taxon>
    </lineage>
</organism>
<evidence type="ECO:0000256" key="1">
    <source>
        <dbReference type="SAM" id="MobiDB-lite"/>
    </source>
</evidence>
<comment type="caution">
    <text evidence="2">The sequence shown here is derived from an EMBL/GenBank/DDBJ whole genome shotgun (WGS) entry which is preliminary data.</text>
</comment>
<feature type="compositionally biased region" description="Polar residues" evidence="1">
    <location>
        <begin position="106"/>
        <end position="119"/>
    </location>
</feature>
<dbReference type="InterPro" id="IPR012851">
    <property type="entry name" value="Spore_coat_CotF-like"/>
</dbReference>
<evidence type="ECO:0000313" key="3">
    <source>
        <dbReference type="Proteomes" id="UP000077355"/>
    </source>
</evidence>
<dbReference type="EMBL" id="LVJI01000001">
    <property type="protein sequence ID" value="OAB48601.1"/>
    <property type="molecule type" value="Genomic_DNA"/>
</dbReference>
<protein>
    <submittedName>
        <fullName evidence="2">Coat protein F</fullName>
    </submittedName>
</protein>
<gene>
    <name evidence="2" type="ORF">PBAT_01000</name>
</gene>
<dbReference type="Proteomes" id="UP000077355">
    <property type="component" value="Unassembled WGS sequence"/>
</dbReference>
<accession>A0A168R556</accession>
<dbReference type="AlphaFoldDB" id="A0A168R556"/>
<sequence length="119" mass="13573">MPEKDLLYTIVADLKRTSREYLTAATESNCSSVRQMFTNLTNDTLRLQGEVFTLMQQQTEYSLPSQAPRSELDKHVQASKKTQQESRQFVSQKTGNDIQNGYIPNAEQQQSQSGSTQYM</sequence>
<feature type="region of interest" description="Disordered" evidence="1">
    <location>
        <begin position="62"/>
        <end position="119"/>
    </location>
</feature>